<sequence>MRTCSLCIYLPAHLSSSICANQFTKKKYLVIRV</sequence>
<proteinExistence type="predicted"/>
<name>A0A0A8YC38_ARUDO</name>
<organism evidence="1">
    <name type="scientific">Arundo donax</name>
    <name type="common">Giant reed</name>
    <name type="synonym">Donax arundinaceus</name>
    <dbReference type="NCBI Taxonomy" id="35708"/>
    <lineage>
        <taxon>Eukaryota</taxon>
        <taxon>Viridiplantae</taxon>
        <taxon>Streptophyta</taxon>
        <taxon>Embryophyta</taxon>
        <taxon>Tracheophyta</taxon>
        <taxon>Spermatophyta</taxon>
        <taxon>Magnoliopsida</taxon>
        <taxon>Liliopsida</taxon>
        <taxon>Poales</taxon>
        <taxon>Poaceae</taxon>
        <taxon>PACMAD clade</taxon>
        <taxon>Arundinoideae</taxon>
        <taxon>Arundineae</taxon>
        <taxon>Arundo</taxon>
    </lineage>
</organism>
<accession>A0A0A8YC38</accession>
<dbReference type="AlphaFoldDB" id="A0A0A8YC38"/>
<reference evidence="1" key="1">
    <citation type="submission" date="2014-09" db="EMBL/GenBank/DDBJ databases">
        <authorList>
            <person name="Magalhaes I.L.F."/>
            <person name="Oliveira U."/>
            <person name="Santos F.R."/>
            <person name="Vidigal T.H.D.A."/>
            <person name="Brescovit A.D."/>
            <person name="Santos A.J."/>
        </authorList>
    </citation>
    <scope>NUCLEOTIDE SEQUENCE</scope>
    <source>
        <tissue evidence="1">Shoot tissue taken approximately 20 cm above the soil surface</tissue>
    </source>
</reference>
<reference evidence="1" key="2">
    <citation type="journal article" date="2015" name="Data Brief">
        <title>Shoot transcriptome of the giant reed, Arundo donax.</title>
        <authorList>
            <person name="Barrero R.A."/>
            <person name="Guerrero F.D."/>
            <person name="Moolhuijzen P."/>
            <person name="Goolsby J.A."/>
            <person name="Tidwell J."/>
            <person name="Bellgard S.E."/>
            <person name="Bellgard M.I."/>
        </authorList>
    </citation>
    <scope>NUCLEOTIDE SEQUENCE</scope>
    <source>
        <tissue evidence="1">Shoot tissue taken approximately 20 cm above the soil surface</tissue>
    </source>
</reference>
<protein>
    <submittedName>
        <fullName evidence="1">Uncharacterized protein</fullName>
    </submittedName>
</protein>
<dbReference type="EMBL" id="GBRH01274356">
    <property type="protein sequence ID" value="JAD23539.1"/>
    <property type="molecule type" value="Transcribed_RNA"/>
</dbReference>
<evidence type="ECO:0000313" key="1">
    <source>
        <dbReference type="EMBL" id="JAD23539.1"/>
    </source>
</evidence>